<dbReference type="OrthoDB" id="2830at2157"/>
<dbReference type="InterPro" id="IPR001789">
    <property type="entry name" value="Sig_transdc_resp-reg_receiver"/>
</dbReference>
<proteinExistence type="predicted"/>
<dbReference type="Pfam" id="PF00072">
    <property type="entry name" value="Response_reg"/>
    <property type="match status" value="1"/>
</dbReference>
<dbReference type="PROSITE" id="PS50110">
    <property type="entry name" value="RESPONSE_REGULATORY"/>
    <property type="match status" value="1"/>
</dbReference>
<keyword evidence="3" id="KW-1185">Reference proteome</keyword>
<dbReference type="Pfam" id="PF18549">
    <property type="entry name" value="NitrOD1"/>
    <property type="match status" value="1"/>
</dbReference>
<dbReference type="GO" id="GO:0000160">
    <property type="term" value="P:phosphorelay signal transduction system"/>
    <property type="evidence" value="ECO:0007669"/>
    <property type="project" value="InterPro"/>
</dbReference>
<name>A0A7D5M2N0_9ARCH</name>
<dbReference type="KEGG" id="ncl:C5F47_05655"/>
<protein>
    <submittedName>
        <fullName evidence="2">Response regulator</fullName>
    </submittedName>
</protein>
<dbReference type="EMBL" id="CP026993">
    <property type="protein sequence ID" value="QLH03068.1"/>
    <property type="molecule type" value="Genomic_DNA"/>
</dbReference>
<dbReference type="RefSeq" id="WP_179360171.1">
    <property type="nucleotide sequence ID" value="NZ_CP026993.1"/>
</dbReference>
<evidence type="ECO:0000313" key="3">
    <source>
        <dbReference type="Proteomes" id="UP000509771"/>
    </source>
</evidence>
<dbReference type="InterPro" id="IPR041213">
    <property type="entry name" value="NitrOD1"/>
</dbReference>
<dbReference type="AlphaFoldDB" id="A0A7D5M2N0"/>
<gene>
    <name evidence="2" type="ORF">C5F47_05655</name>
</gene>
<organism evidence="2 3">
    <name type="scientific">Nitrosopumilus cobalaminigenes</name>
    <dbReference type="NCBI Taxonomy" id="1470066"/>
    <lineage>
        <taxon>Archaea</taxon>
        <taxon>Nitrososphaerota</taxon>
        <taxon>Nitrososphaeria</taxon>
        <taxon>Nitrosopumilales</taxon>
        <taxon>Nitrosopumilaceae</taxon>
        <taxon>Nitrosopumilus</taxon>
    </lineage>
</organism>
<dbReference type="Proteomes" id="UP000509771">
    <property type="component" value="Chromosome"/>
</dbReference>
<dbReference type="GeneID" id="56059510"/>
<dbReference type="SMART" id="SM00448">
    <property type="entry name" value="REC"/>
    <property type="match status" value="1"/>
</dbReference>
<dbReference type="PANTHER" id="PTHR43228">
    <property type="entry name" value="TWO-COMPONENT RESPONSE REGULATOR"/>
    <property type="match status" value="1"/>
</dbReference>
<feature type="domain" description="Response regulatory" evidence="1">
    <location>
        <begin position="3"/>
        <end position="118"/>
    </location>
</feature>
<reference evidence="2 3" key="1">
    <citation type="submission" date="2018-02" db="EMBL/GenBank/DDBJ databases">
        <title>Complete genome of Nitrosopumilus cobalaminigenes HCA1.</title>
        <authorList>
            <person name="Qin W."/>
            <person name="Zheng Y."/>
            <person name="Stahl D.A."/>
        </authorList>
    </citation>
    <scope>NUCLEOTIDE SEQUENCE [LARGE SCALE GENOMIC DNA]</scope>
    <source>
        <strain evidence="2 3">HCA1</strain>
    </source>
</reference>
<dbReference type="PANTHER" id="PTHR43228:SF1">
    <property type="entry name" value="TWO-COMPONENT RESPONSE REGULATOR ARR22"/>
    <property type="match status" value="1"/>
</dbReference>
<dbReference type="InterPro" id="IPR011006">
    <property type="entry name" value="CheY-like_superfamily"/>
</dbReference>
<dbReference type="SUPFAM" id="SSF52172">
    <property type="entry name" value="CheY-like"/>
    <property type="match status" value="1"/>
</dbReference>
<accession>A0A7D5M2N0</accession>
<sequence length="197" mass="22529">MTSVIVVDDNKDIVFSMSELLEMYGIDVVGKGYNGLEGVELFNQLHPDIVLLDLMMPEYDGVYALKKIREIDPNSIIIIVTGGSPMSMNDQIESLEPTKIVFKPVDVNILVESIFEESHNLMPFKIQYVFKDDPKSYTCILTYDQYKNFKELPVLQECRIIKNDEKNVEAYKNEMQEALDLAAKNDVSHIQKLSQLV</sequence>
<evidence type="ECO:0000259" key="1">
    <source>
        <dbReference type="PROSITE" id="PS50110"/>
    </source>
</evidence>
<dbReference type="InterPro" id="IPR052048">
    <property type="entry name" value="ST_Response_Regulator"/>
</dbReference>
<evidence type="ECO:0000313" key="2">
    <source>
        <dbReference type="EMBL" id="QLH03068.1"/>
    </source>
</evidence>
<dbReference type="Gene3D" id="3.40.50.2300">
    <property type="match status" value="1"/>
</dbReference>